<dbReference type="PANTHER" id="PTHR11455">
    <property type="entry name" value="CRYPTOCHROME"/>
    <property type="match status" value="1"/>
</dbReference>
<dbReference type="InterPro" id="IPR036134">
    <property type="entry name" value="Crypto/Photolyase_FAD-like_sf"/>
</dbReference>
<dbReference type="SUPFAM" id="SSF48173">
    <property type="entry name" value="Cryptochrome/photolyase FAD-binding domain"/>
    <property type="match status" value="1"/>
</dbReference>
<evidence type="ECO:0000256" key="6">
    <source>
        <dbReference type="RuleBase" id="RU004182"/>
    </source>
</evidence>
<comment type="similarity">
    <text evidence="6">Belongs to the DNA photolyase family.</text>
</comment>
<dbReference type="GO" id="GO:0071949">
    <property type="term" value="F:FAD binding"/>
    <property type="evidence" value="ECO:0007669"/>
    <property type="project" value="TreeGrafter"/>
</dbReference>
<dbReference type="GO" id="GO:0006950">
    <property type="term" value="P:response to stress"/>
    <property type="evidence" value="ECO:0007669"/>
    <property type="project" value="UniProtKB-ARBA"/>
</dbReference>
<dbReference type="Pfam" id="PF00875">
    <property type="entry name" value="DNA_photolyase"/>
    <property type="match status" value="1"/>
</dbReference>
<dbReference type="GO" id="GO:0009416">
    <property type="term" value="P:response to light stimulus"/>
    <property type="evidence" value="ECO:0007669"/>
    <property type="project" value="TreeGrafter"/>
</dbReference>
<gene>
    <name evidence="8" type="ORF">DFR74_104383</name>
</gene>
<dbReference type="InterPro" id="IPR006050">
    <property type="entry name" value="DNA_photolyase_N"/>
</dbReference>
<evidence type="ECO:0000256" key="2">
    <source>
        <dbReference type="ARBA" id="ARBA00022827"/>
    </source>
</evidence>
<feature type="site" description="Electron transfer via tryptophanyl radical" evidence="5">
    <location>
        <position position="347"/>
    </location>
</feature>
<feature type="binding site" evidence="4">
    <location>
        <position position="262"/>
    </location>
    <ligand>
        <name>FAD</name>
        <dbReference type="ChEBI" id="CHEBI:57692"/>
    </ligand>
</feature>
<organism evidence="8 9">
    <name type="scientific">Nocardia puris</name>
    <dbReference type="NCBI Taxonomy" id="208602"/>
    <lineage>
        <taxon>Bacteria</taxon>
        <taxon>Bacillati</taxon>
        <taxon>Actinomycetota</taxon>
        <taxon>Actinomycetes</taxon>
        <taxon>Mycobacteriales</taxon>
        <taxon>Nocardiaceae</taxon>
        <taxon>Nocardia</taxon>
    </lineage>
</organism>
<dbReference type="Proteomes" id="UP000252586">
    <property type="component" value="Unassembled WGS sequence"/>
</dbReference>
<dbReference type="InterPro" id="IPR014729">
    <property type="entry name" value="Rossmann-like_a/b/a_fold"/>
</dbReference>
<dbReference type="SUPFAM" id="SSF52425">
    <property type="entry name" value="Cryptochrome/photolyase, N-terminal domain"/>
    <property type="match status" value="1"/>
</dbReference>
<sequence length="437" mass="48586">MSVAVALFTRDLRVRDNPALTAAHRSADEVVPLFVIDTALVPDRCPPNRARFLSAALAELDEELRAIGGRLVIRRGAVVDEVARVVRETGAGSVHLAEDVSGYSRARVKALRDKLIEHDCEVRTHAASITAVDPESLRPSTGRDHFAVFTPYFRRWTEVHHRTPLGEPRALTVPRLTSEPLPGPGDLAVGESSPQLAVGGEATARKLVRDWLSGPIGDYDELNDDLAADATSHLSPYLHFGCLSPAELVHRLDLGSAGGEAFARQLAWRDFHHQLLAARPAAARDDYRPRDIRWRDDPAGLDAWREGRTGYPVVDAAMRQLRAEGWVPGRARLIAASFLTKSLRVHWRIGAAHYLHWLVDADLANNQLNWQWVAGTGTDTRPNRVLNPLRQALRYDPDGTYTRRWIPELAHLPGPRIHTPWRESTDYPPPLIEVAGM</sequence>
<feature type="site" description="Electron transfer via tryptophanyl radical" evidence="5">
    <location>
        <position position="370"/>
    </location>
</feature>
<dbReference type="GO" id="GO:0003904">
    <property type="term" value="F:deoxyribodipyrimidine photo-lyase activity"/>
    <property type="evidence" value="ECO:0007669"/>
    <property type="project" value="TreeGrafter"/>
</dbReference>
<keyword evidence="8" id="KW-0456">Lyase</keyword>
<dbReference type="OrthoDB" id="9772484at2"/>
<dbReference type="Pfam" id="PF03441">
    <property type="entry name" value="FAD_binding_7"/>
    <property type="match status" value="1"/>
</dbReference>
<keyword evidence="9" id="KW-1185">Reference proteome</keyword>
<dbReference type="PRINTS" id="PR00147">
    <property type="entry name" value="DNAPHOTLYASE"/>
</dbReference>
<protein>
    <submittedName>
        <fullName evidence="8">Deoxyribodipyrimidine photo-lyase</fullName>
    </submittedName>
</protein>
<dbReference type="InterPro" id="IPR018394">
    <property type="entry name" value="DNA_photolyase_1_CS_C"/>
</dbReference>
<feature type="binding site" evidence="4">
    <location>
        <begin position="231"/>
        <end position="235"/>
    </location>
    <ligand>
        <name>FAD</name>
        <dbReference type="ChEBI" id="CHEBI:57692"/>
    </ligand>
</feature>
<evidence type="ECO:0000256" key="5">
    <source>
        <dbReference type="PIRSR" id="PIRSR602081-2"/>
    </source>
</evidence>
<dbReference type="PROSITE" id="PS00394">
    <property type="entry name" value="DNA_PHOTOLYASES_1_1"/>
    <property type="match status" value="1"/>
</dbReference>
<dbReference type="Gene3D" id="1.10.579.10">
    <property type="entry name" value="DNA Cyclobutane Dipyrimidine Photolyase, subunit A, domain 3"/>
    <property type="match status" value="1"/>
</dbReference>
<dbReference type="GO" id="GO:0006139">
    <property type="term" value="P:nucleobase-containing compound metabolic process"/>
    <property type="evidence" value="ECO:0007669"/>
    <property type="project" value="UniProtKB-ARBA"/>
</dbReference>
<evidence type="ECO:0000256" key="3">
    <source>
        <dbReference type="ARBA" id="ARBA00022991"/>
    </source>
</evidence>
<comment type="caution">
    <text evidence="8">The sequence shown here is derived from an EMBL/GenBank/DDBJ whole genome shotgun (WGS) entry which is preliminary data.</text>
</comment>
<evidence type="ECO:0000259" key="7">
    <source>
        <dbReference type="PROSITE" id="PS51645"/>
    </source>
</evidence>
<feature type="site" description="Electron transfer via tryptophanyl radical" evidence="5">
    <location>
        <position position="294"/>
    </location>
</feature>
<reference evidence="8 9" key="1">
    <citation type="submission" date="2018-06" db="EMBL/GenBank/DDBJ databases">
        <title>Genomic Encyclopedia of Type Strains, Phase IV (KMG-IV): sequencing the most valuable type-strain genomes for metagenomic binning, comparative biology and taxonomic classification.</title>
        <authorList>
            <person name="Goeker M."/>
        </authorList>
    </citation>
    <scope>NUCLEOTIDE SEQUENCE [LARGE SCALE GENOMIC DNA]</scope>
    <source>
        <strain evidence="8 9">DSM 44599</strain>
    </source>
</reference>
<name>A0A366DNK2_9NOCA</name>
<evidence type="ECO:0000313" key="9">
    <source>
        <dbReference type="Proteomes" id="UP000252586"/>
    </source>
</evidence>
<keyword evidence="2 4" id="KW-0274">FAD</keyword>
<dbReference type="InterPro" id="IPR005101">
    <property type="entry name" value="Cryptochr/Photolyase_FAD-bd"/>
</dbReference>
<feature type="binding site" evidence="4">
    <location>
        <begin position="360"/>
        <end position="362"/>
    </location>
    <ligand>
        <name>FAD</name>
        <dbReference type="ChEBI" id="CHEBI:57692"/>
    </ligand>
</feature>
<dbReference type="PANTHER" id="PTHR11455:SF9">
    <property type="entry name" value="CRYPTOCHROME CIRCADIAN CLOCK 5 ISOFORM X1"/>
    <property type="match status" value="1"/>
</dbReference>
<evidence type="ECO:0000256" key="4">
    <source>
        <dbReference type="PIRSR" id="PIRSR602081-1"/>
    </source>
</evidence>
<keyword evidence="3 6" id="KW-0157">Chromophore</keyword>
<feature type="binding site" evidence="4">
    <location>
        <position position="219"/>
    </location>
    <ligand>
        <name>FAD</name>
        <dbReference type="ChEBI" id="CHEBI:57692"/>
    </ligand>
</feature>
<proteinExistence type="inferred from homology"/>
<dbReference type="Gene3D" id="3.40.50.620">
    <property type="entry name" value="HUPs"/>
    <property type="match status" value="1"/>
</dbReference>
<accession>A0A366DNK2</accession>
<dbReference type="InterPro" id="IPR002081">
    <property type="entry name" value="Cryptochrome/DNA_photolyase_1"/>
</dbReference>
<dbReference type="STRING" id="1210090.GCA_001613185_00554"/>
<dbReference type="InterPro" id="IPR036155">
    <property type="entry name" value="Crypto/Photolyase_N_sf"/>
</dbReference>
<keyword evidence="1 4" id="KW-0285">Flavoprotein</keyword>
<dbReference type="EMBL" id="QNRE01000004">
    <property type="protein sequence ID" value="RBO91677.1"/>
    <property type="molecule type" value="Genomic_DNA"/>
</dbReference>
<dbReference type="GO" id="GO:0003677">
    <property type="term" value="F:DNA binding"/>
    <property type="evidence" value="ECO:0007669"/>
    <property type="project" value="TreeGrafter"/>
</dbReference>
<evidence type="ECO:0000256" key="1">
    <source>
        <dbReference type="ARBA" id="ARBA00022630"/>
    </source>
</evidence>
<feature type="domain" description="Photolyase/cryptochrome alpha/beta" evidence="7">
    <location>
        <begin position="2"/>
        <end position="130"/>
    </location>
</feature>
<dbReference type="PROSITE" id="PS51645">
    <property type="entry name" value="PHR_CRY_ALPHA_BETA"/>
    <property type="match status" value="1"/>
</dbReference>
<dbReference type="RefSeq" id="WP_067502816.1">
    <property type="nucleotide sequence ID" value="NZ_QNRE01000004.1"/>
</dbReference>
<dbReference type="AlphaFoldDB" id="A0A366DNK2"/>
<dbReference type="Gene3D" id="1.25.40.80">
    <property type="match status" value="1"/>
</dbReference>
<evidence type="ECO:0000313" key="8">
    <source>
        <dbReference type="EMBL" id="RBO91677.1"/>
    </source>
</evidence>
<comment type="cofactor">
    <cofactor evidence="4">
        <name>FAD</name>
        <dbReference type="ChEBI" id="CHEBI:57692"/>
    </cofactor>
    <text evidence="4">Binds 1 FAD per subunit.</text>
</comment>